<keyword evidence="1" id="KW-1133">Transmembrane helix</keyword>
<name>A0A016V5I2_9BILA</name>
<gene>
    <name evidence="2" type="primary">Acey_s0016.g3022</name>
    <name evidence="2" type="ORF">Y032_0016g3022</name>
</gene>
<keyword evidence="3" id="KW-1185">Reference proteome</keyword>
<evidence type="ECO:0000313" key="3">
    <source>
        <dbReference type="Proteomes" id="UP000024635"/>
    </source>
</evidence>
<organism evidence="2 3">
    <name type="scientific">Ancylostoma ceylanicum</name>
    <dbReference type="NCBI Taxonomy" id="53326"/>
    <lineage>
        <taxon>Eukaryota</taxon>
        <taxon>Metazoa</taxon>
        <taxon>Ecdysozoa</taxon>
        <taxon>Nematoda</taxon>
        <taxon>Chromadorea</taxon>
        <taxon>Rhabditida</taxon>
        <taxon>Rhabditina</taxon>
        <taxon>Rhabditomorpha</taxon>
        <taxon>Strongyloidea</taxon>
        <taxon>Ancylostomatidae</taxon>
        <taxon>Ancylostomatinae</taxon>
        <taxon>Ancylostoma</taxon>
    </lineage>
</organism>
<accession>A0A016V5I2</accession>
<keyword evidence="1" id="KW-0472">Membrane</keyword>
<protein>
    <submittedName>
        <fullName evidence="2">Uncharacterized protein</fullName>
    </submittedName>
</protein>
<feature type="transmembrane region" description="Helical" evidence="1">
    <location>
        <begin position="45"/>
        <end position="65"/>
    </location>
</feature>
<dbReference type="Proteomes" id="UP000024635">
    <property type="component" value="Unassembled WGS sequence"/>
</dbReference>
<evidence type="ECO:0000256" key="1">
    <source>
        <dbReference type="SAM" id="Phobius"/>
    </source>
</evidence>
<reference evidence="3" key="1">
    <citation type="journal article" date="2015" name="Nat. Genet.">
        <title>The genome and transcriptome of the zoonotic hookworm Ancylostoma ceylanicum identify infection-specific gene families.</title>
        <authorList>
            <person name="Schwarz E.M."/>
            <person name="Hu Y."/>
            <person name="Antoshechkin I."/>
            <person name="Miller M.M."/>
            <person name="Sternberg P.W."/>
            <person name="Aroian R.V."/>
        </authorList>
    </citation>
    <scope>NUCLEOTIDE SEQUENCE</scope>
    <source>
        <strain evidence="3">HY135</strain>
    </source>
</reference>
<comment type="caution">
    <text evidence="2">The sequence shown here is derived from an EMBL/GenBank/DDBJ whole genome shotgun (WGS) entry which is preliminary data.</text>
</comment>
<dbReference type="AlphaFoldDB" id="A0A016V5I2"/>
<sequence>MVATGALRRVPRCDMGVPAFKGETGLILCLVYASIHRGFLSYMPFFLPYAYFLIIPFPTLCPFHLCLNEPPTFCLHEPVDPYHLTTTTTS</sequence>
<keyword evidence="1" id="KW-0812">Transmembrane</keyword>
<dbReference type="EMBL" id="JARK01001352">
    <property type="protein sequence ID" value="EYC22929.1"/>
    <property type="molecule type" value="Genomic_DNA"/>
</dbReference>
<evidence type="ECO:0000313" key="2">
    <source>
        <dbReference type="EMBL" id="EYC22929.1"/>
    </source>
</evidence>
<proteinExistence type="predicted"/>